<dbReference type="Pfam" id="PF13649">
    <property type="entry name" value="Methyltransf_25"/>
    <property type="match status" value="1"/>
</dbReference>
<name>A0A518BI14_9BACT</name>
<evidence type="ECO:0000313" key="3">
    <source>
        <dbReference type="Proteomes" id="UP000316921"/>
    </source>
</evidence>
<dbReference type="GO" id="GO:0032259">
    <property type="term" value="P:methylation"/>
    <property type="evidence" value="ECO:0007669"/>
    <property type="project" value="UniProtKB-KW"/>
</dbReference>
<protein>
    <submittedName>
        <fullName evidence="2">Ubiquinone/menaquinone biosynthesis methyltransferase</fullName>
    </submittedName>
</protein>
<accession>A0A518BI14</accession>
<dbReference type="EMBL" id="CP036287">
    <property type="protein sequence ID" value="QDU66583.1"/>
    <property type="molecule type" value="Genomic_DNA"/>
</dbReference>
<sequence length="210" mass="23194">MARAFAPLERLAFGGAMQRCRVRFLDRVVGARRALTVGEGDGRFLLALLRAAPGAQVTVVDASARMLELARCRLEREAPDWLARVEFVQGDLSAVALQRGAFDLVATCFFLDCFEGDSLTEIVEGLDAAAAPEATWIVADFHRPPSGWRSLHARAWLALLYAFFGVTTGSSARRLEDPAPRLEARGWHRTATHDERAGLLHSEVWHRAAR</sequence>
<evidence type="ECO:0000313" key="2">
    <source>
        <dbReference type="EMBL" id="QDU66583.1"/>
    </source>
</evidence>
<dbReference type="KEGG" id="pbap:Pla133_16590"/>
<dbReference type="Proteomes" id="UP000316921">
    <property type="component" value="Chromosome"/>
</dbReference>
<reference evidence="2 3" key="1">
    <citation type="submission" date="2019-02" db="EMBL/GenBank/DDBJ databases">
        <title>Deep-cultivation of Planctomycetes and their phenomic and genomic characterization uncovers novel biology.</title>
        <authorList>
            <person name="Wiegand S."/>
            <person name="Jogler M."/>
            <person name="Boedeker C."/>
            <person name="Pinto D."/>
            <person name="Vollmers J."/>
            <person name="Rivas-Marin E."/>
            <person name="Kohn T."/>
            <person name="Peeters S.H."/>
            <person name="Heuer A."/>
            <person name="Rast P."/>
            <person name="Oberbeckmann S."/>
            <person name="Bunk B."/>
            <person name="Jeske O."/>
            <person name="Meyerdierks A."/>
            <person name="Storesund J.E."/>
            <person name="Kallscheuer N."/>
            <person name="Luecker S."/>
            <person name="Lage O.M."/>
            <person name="Pohl T."/>
            <person name="Merkel B.J."/>
            <person name="Hornburger P."/>
            <person name="Mueller R.-W."/>
            <person name="Bruemmer F."/>
            <person name="Labrenz M."/>
            <person name="Spormann A.M."/>
            <person name="Op den Camp H."/>
            <person name="Overmann J."/>
            <person name="Amann R."/>
            <person name="Jetten M.S.M."/>
            <person name="Mascher T."/>
            <person name="Medema M.H."/>
            <person name="Devos D.P."/>
            <person name="Kaster A.-K."/>
            <person name="Ovreas L."/>
            <person name="Rohde M."/>
            <person name="Galperin M.Y."/>
            <person name="Jogler C."/>
        </authorList>
    </citation>
    <scope>NUCLEOTIDE SEQUENCE [LARGE SCALE GENOMIC DNA]</scope>
    <source>
        <strain evidence="2 3">Pla133</strain>
    </source>
</reference>
<feature type="domain" description="Methyltransferase" evidence="1">
    <location>
        <begin position="35"/>
        <end position="126"/>
    </location>
</feature>
<organism evidence="2 3">
    <name type="scientific">Engelhardtia mirabilis</name>
    <dbReference type="NCBI Taxonomy" id="2528011"/>
    <lineage>
        <taxon>Bacteria</taxon>
        <taxon>Pseudomonadati</taxon>
        <taxon>Planctomycetota</taxon>
        <taxon>Planctomycetia</taxon>
        <taxon>Planctomycetia incertae sedis</taxon>
        <taxon>Engelhardtia</taxon>
    </lineage>
</organism>
<dbReference type="RefSeq" id="WP_145064407.1">
    <property type="nucleotide sequence ID" value="NZ_CP036287.1"/>
</dbReference>
<dbReference type="InterPro" id="IPR029063">
    <property type="entry name" value="SAM-dependent_MTases_sf"/>
</dbReference>
<dbReference type="Gene3D" id="3.40.50.150">
    <property type="entry name" value="Vaccinia Virus protein VP39"/>
    <property type="match status" value="1"/>
</dbReference>
<keyword evidence="2" id="KW-0808">Transferase</keyword>
<dbReference type="GO" id="GO:0008168">
    <property type="term" value="F:methyltransferase activity"/>
    <property type="evidence" value="ECO:0007669"/>
    <property type="project" value="UniProtKB-KW"/>
</dbReference>
<proteinExistence type="predicted"/>
<dbReference type="InterPro" id="IPR041698">
    <property type="entry name" value="Methyltransf_25"/>
</dbReference>
<dbReference type="CDD" id="cd02440">
    <property type="entry name" value="AdoMet_MTases"/>
    <property type="match status" value="1"/>
</dbReference>
<gene>
    <name evidence="2" type="ORF">Pla133_16590</name>
</gene>
<keyword evidence="2" id="KW-0830">Ubiquinone</keyword>
<dbReference type="AlphaFoldDB" id="A0A518BI14"/>
<keyword evidence="2" id="KW-0489">Methyltransferase</keyword>
<dbReference type="SUPFAM" id="SSF53335">
    <property type="entry name" value="S-adenosyl-L-methionine-dependent methyltransferases"/>
    <property type="match status" value="1"/>
</dbReference>
<evidence type="ECO:0000259" key="1">
    <source>
        <dbReference type="Pfam" id="PF13649"/>
    </source>
</evidence>
<keyword evidence="3" id="KW-1185">Reference proteome</keyword>